<reference evidence="2" key="2">
    <citation type="journal article" date="2024" name="Plant">
        <title>Genomic evolution and insights into agronomic trait innovations of Sesamum species.</title>
        <authorList>
            <person name="Miao H."/>
            <person name="Wang L."/>
            <person name="Qu L."/>
            <person name="Liu H."/>
            <person name="Sun Y."/>
            <person name="Le M."/>
            <person name="Wang Q."/>
            <person name="Wei S."/>
            <person name="Zheng Y."/>
            <person name="Lin W."/>
            <person name="Duan Y."/>
            <person name="Cao H."/>
            <person name="Xiong S."/>
            <person name="Wang X."/>
            <person name="Wei L."/>
            <person name="Li C."/>
            <person name="Ma Q."/>
            <person name="Ju M."/>
            <person name="Zhao R."/>
            <person name="Li G."/>
            <person name="Mu C."/>
            <person name="Tian Q."/>
            <person name="Mei H."/>
            <person name="Zhang T."/>
            <person name="Gao T."/>
            <person name="Zhang H."/>
        </authorList>
    </citation>
    <scope>NUCLEOTIDE SEQUENCE</scope>
    <source>
        <strain evidence="2">KEN8</strain>
    </source>
</reference>
<reference evidence="2" key="1">
    <citation type="submission" date="2020-06" db="EMBL/GenBank/DDBJ databases">
        <authorList>
            <person name="Li T."/>
            <person name="Hu X."/>
            <person name="Zhang T."/>
            <person name="Song X."/>
            <person name="Zhang H."/>
            <person name="Dai N."/>
            <person name="Sheng W."/>
            <person name="Hou X."/>
            <person name="Wei L."/>
        </authorList>
    </citation>
    <scope>NUCLEOTIDE SEQUENCE</scope>
    <source>
        <strain evidence="2">KEN8</strain>
        <tissue evidence="2">Leaf</tissue>
    </source>
</reference>
<sequence length="227" mass="26335">MATKVSVRKWEKYWEIIDDRWYRQLYRHLHAAEVRRGVKEVTKKLEPDLIVQANAINETRLFVDKLGEFGSPLARQAISTSLLVDLNHIFQHNDILEEWTREAEESLPEAHMDNVPNNEDDDASLPLSRWSIQRSSKGKGKHVSSKEKDDDNDDDEDDDGDEDHDNDGDGNVPKETQQGHGMTWSQGDKNYYATQDIDHGYCPRIENQRRFIFNLTDYPSQCDDSQS</sequence>
<gene>
    <name evidence="2" type="ORF">Scaly_3031600</name>
</gene>
<dbReference type="AlphaFoldDB" id="A0AAW2K8P9"/>
<accession>A0AAW2K8P9</accession>
<feature type="region of interest" description="Disordered" evidence="1">
    <location>
        <begin position="103"/>
        <end position="187"/>
    </location>
</feature>
<comment type="caution">
    <text evidence="2">The sequence shown here is derived from an EMBL/GenBank/DDBJ whole genome shotgun (WGS) entry which is preliminary data.</text>
</comment>
<feature type="compositionally biased region" description="Basic and acidic residues" evidence="1">
    <location>
        <begin position="103"/>
        <end position="112"/>
    </location>
</feature>
<protein>
    <submittedName>
        <fullName evidence="2">Uncharacterized protein</fullName>
    </submittedName>
</protein>
<feature type="compositionally biased region" description="Acidic residues" evidence="1">
    <location>
        <begin position="150"/>
        <end position="168"/>
    </location>
</feature>
<name>A0AAW2K8P9_9LAMI</name>
<evidence type="ECO:0000313" key="2">
    <source>
        <dbReference type="EMBL" id="KAL0302456.1"/>
    </source>
</evidence>
<feature type="compositionally biased region" description="Polar residues" evidence="1">
    <location>
        <begin position="174"/>
        <end position="187"/>
    </location>
</feature>
<dbReference type="EMBL" id="JACGWM010000559">
    <property type="protein sequence ID" value="KAL0302456.1"/>
    <property type="molecule type" value="Genomic_DNA"/>
</dbReference>
<evidence type="ECO:0000256" key="1">
    <source>
        <dbReference type="SAM" id="MobiDB-lite"/>
    </source>
</evidence>
<proteinExistence type="predicted"/>
<organism evidence="2">
    <name type="scientific">Sesamum calycinum</name>
    <dbReference type="NCBI Taxonomy" id="2727403"/>
    <lineage>
        <taxon>Eukaryota</taxon>
        <taxon>Viridiplantae</taxon>
        <taxon>Streptophyta</taxon>
        <taxon>Embryophyta</taxon>
        <taxon>Tracheophyta</taxon>
        <taxon>Spermatophyta</taxon>
        <taxon>Magnoliopsida</taxon>
        <taxon>eudicotyledons</taxon>
        <taxon>Gunneridae</taxon>
        <taxon>Pentapetalae</taxon>
        <taxon>asterids</taxon>
        <taxon>lamiids</taxon>
        <taxon>Lamiales</taxon>
        <taxon>Pedaliaceae</taxon>
        <taxon>Sesamum</taxon>
    </lineage>
</organism>